<comment type="caution">
    <text evidence="3">The sequence shown here is derived from an EMBL/GenBank/DDBJ whole genome shotgun (WGS) entry which is preliminary data.</text>
</comment>
<dbReference type="EMBL" id="AAAICE010000055">
    <property type="protein sequence ID" value="EAC3883612.1"/>
    <property type="molecule type" value="Genomic_DNA"/>
</dbReference>
<protein>
    <recommendedName>
        <fullName evidence="2">RNA-binding S4 domain-containing protein</fullName>
    </recommendedName>
</protein>
<proteinExistence type="predicted"/>
<organism evidence="3 4">
    <name type="scientific">Listeria monocytogenes</name>
    <dbReference type="NCBI Taxonomy" id="1639"/>
    <lineage>
        <taxon>Bacteria</taxon>
        <taxon>Bacillati</taxon>
        <taxon>Bacillota</taxon>
        <taxon>Bacilli</taxon>
        <taxon>Bacillales</taxon>
        <taxon>Listeriaceae</taxon>
        <taxon>Listeria</taxon>
    </lineage>
</organism>
<evidence type="ECO:0000256" key="1">
    <source>
        <dbReference type="PROSITE-ProRule" id="PRU00182"/>
    </source>
</evidence>
<dbReference type="InterPro" id="IPR036986">
    <property type="entry name" value="S4_RNA-bd_sf"/>
</dbReference>
<evidence type="ECO:0000313" key="3">
    <source>
        <dbReference type="EMBL" id="EAC3883612.1"/>
    </source>
</evidence>
<dbReference type="CDD" id="cd00165">
    <property type="entry name" value="S4"/>
    <property type="match status" value="1"/>
</dbReference>
<sequence length="23" mass="2727">MRLDKFLADMGYGSRKEVKQLIK</sequence>
<dbReference type="Gene3D" id="3.10.290.10">
    <property type="entry name" value="RNA-binding S4 domain"/>
    <property type="match status" value="1"/>
</dbReference>
<feature type="domain" description="RNA-binding S4" evidence="2">
    <location>
        <begin position="1"/>
        <end position="23"/>
    </location>
</feature>
<name>A0AA86XW44_LISMN</name>
<evidence type="ECO:0000313" key="4">
    <source>
        <dbReference type="Proteomes" id="UP000356407"/>
    </source>
</evidence>
<dbReference type="PROSITE" id="PS50889">
    <property type="entry name" value="S4"/>
    <property type="match status" value="1"/>
</dbReference>
<feature type="non-terminal residue" evidence="3">
    <location>
        <position position="23"/>
    </location>
</feature>
<reference evidence="3 4" key="1">
    <citation type="submission" date="2018-08" db="EMBL/GenBank/DDBJ databases">
        <authorList>
            <consortium name="GenomeTrakr: Next Generation Sequencing Network for Food Pathogen Tracability"/>
        </authorList>
    </citation>
    <scope>NUCLEOTIDE SEQUENCE [LARGE SCALE GENOMIC DNA]</scope>
    <source>
        <strain evidence="3 4">CFSAN060999</strain>
    </source>
</reference>
<evidence type="ECO:0000259" key="2">
    <source>
        <dbReference type="Pfam" id="PF01479"/>
    </source>
</evidence>
<gene>
    <name evidence="3" type="ORF">B4X68_16570</name>
</gene>
<dbReference type="AlphaFoldDB" id="A0AA86XW44"/>
<accession>A0AA86XW44</accession>
<dbReference type="Pfam" id="PF01479">
    <property type="entry name" value="S4"/>
    <property type="match status" value="1"/>
</dbReference>
<dbReference type="InterPro" id="IPR002942">
    <property type="entry name" value="S4_RNA-bd"/>
</dbReference>
<dbReference type="GO" id="GO:0003723">
    <property type="term" value="F:RNA binding"/>
    <property type="evidence" value="ECO:0007669"/>
    <property type="project" value="UniProtKB-KW"/>
</dbReference>
<keyword evidence="1" id="KW-0694">RNA-binding</keyword>
<dbReference type="SUPFAM" id="SSF55174">
    <property type="entry name" value="Alpha-L RNA-binding motif"/>
    <property type="match status" value="1"/>
</dbReference>
<dbReference type="Proteomes" id="UP000356407">
    <property type="component" value="Unassembled WGS sequence"/>
</dbReference>